<evidence type="ECO:0000259" key="2">
    <source>
        <dbReference type="Pfam" id="PF00089"/>
    </source>
</evidence>
<feature type="chain" id="PRO_5035441198" evidence="1">
    <location>
        <begin position="24"/>
        <end position="246"/>
    </location>
</feature>
<dbReference type="Proteomes" id="UP000792457">
    <property type="component" value="Unassembled WGS sequence"/>
</dbReference>
<dbReference type="GO" id="GO:0006508">
    <property type="term" value="P:proteolysis"/>
    <property type="evidence" value="ECO:0007669"/>
    <property type="project" value="InterPro"/>
</dbReference>
<dbReference type="SUPFAM" id="SSF50494">
    <property type="entry name" value="Trypsin-like serine proteases"/>
    <property type="match status" value="1"/>
</dbReference>
<dbReference type="Pfam" id="PF18322">
    <property type="entry name" value="CLIP_1"/>
    <property type="match status" value="1"/>
</dbReference>
<dbReference type="InterPro" id="IPR043504">
    <property type="entry name" value="Peptidase_S1_PA_chymotrypsin"/>
</dbReference>
<dbReference type="GO" id="GO:0004252">
    <property type="term" value="F:serine-type endopeptidase activity"/>
    <property type="evidence" value="ECO:0007669"/>
    <property type="project" value="InterPro"/>
</dbReference>
<keyword evidence="1" id="KW-0732">Signal</keyword>
<name>A0A8K0KRD1_LADFU</name>
<feature type="signal peptide" evidence="1">
    <location>
        <begin position="1"/>
        <end position="23"/>
    </location>
</feature>
<accession>A0A8K0KRD1</accession>
<comment type="caution">
    <text evidence="4">The sequence shown here is derived from an EMBL/GenBank/DDBJ whole genome shotgun (WGS) entry which is preliminary data.</text>
</comment>
<evidence type="ECO:0000259" key="3">
    <source>
        <dbReference type="Pfam" id="PF18322"/>
    </source>
</evidence>
<dbReference type="Gene3D" id="2.40.10.10">
    <property type="entry name" value="Trypsin-like serine proteases"/>
    <property type="match status" value="1"/>
</dbReference>
<reference evidence="4" key="2">
    <citation type="submission" date="2017-10" db="EMBL/GenBank/DDBJ databases">
        <title>Ladona fulva Genome sequencing and assembly.</title>
        <authorList>
            <person name="Murali S."/>
            <person name="Richards S."/>
            <person name="Bandaranaike D."/>
            <person name="Bellair M."/>
            <person name="Blankenburg K."/>
            <person name="Chao H."/>
            <person name="Dinh H."/>
            <person name="Doddapaneni H."/>
            <person name="Dugan-Rocha S."/>
            <person name="Elkadiri S."/>
            <person name="Gnanaolivu R."/>
            <person name="Hernandez B."/>
            <person name="Skinner E."/>
            <person name="Javaid M."/>
            <person name="Lee S."/>
            <person name="Li M."/>
            <person name="Ming W."/>
            <person name="Munidasa M."/>
            <person name="Muniz J."/>
            <person name="Nguyen L."/>
            <person name="Hughes D."/>
            <person name="Osuji N."/>
            <person name="Pu L.-L."/>
            <person name="Puazo M."/>
            <person name="Qu C."/>
            <person name="Quiroz J."/>
            <person name="Raj R."/>
            <person name="Weissenberger G."/>
            <person name="Xin Y."/>
            <person name="Zou X."/>
            <person name="Han Y."/>
            <person name="Worley K."/>
            <person name="Muzny D."/>
            <person name="Gibbs R."/>
        </authorList>
    </citation>
    <scope>NUCLEOTIDE SEQUENCE</scope>
    <source>
        <strain evidence="4">Sampled in the wild</strain>
    </source>
</reference>
<dbReference type="InterPro" id="IPR009003">
    <property type="entry name" value="Peptidase_S1_PA"/>
</dbReference>
<organism evidence="4 5">
    <name type="scientific">Ladona fulva</name>
    <name type="common">Scarce chaser dragonfly</name>
    <name type="synonym">Libellula fulva</name>
    <dbReference type="NCBI Taxonomy" id="123851"/>
    <lineage>
        <taxon>Eukaryota</taxon>
        <taxon>Metazoa</taxon>
        <taxon>Ecdysozoa</taxon>
        <taxon>Arthropoda</taxon>
        <taxon>Hexapoda</taxon>
        <taxon>Insecta</taxon>
        <taxon>Pterygota</taxon>
        <taxon>Palaeoptera</taxon>
        <taxon>Odonata</taxon>
        <taxon>Epiprocta</taxon>
        <taxon>Anisoptera</taxon>
        <taxon>Libelluloidea</taxon>
        <taxon>Libellulidae</taxon>
        <taxon>Ladona</taxon>
    </lineage>
</organism>
<dbReference type="InterPro" id="IPR001254">
    <property type="entry name" value="Trypsin_dom"/>
</dbReference>
<feature type="domain" description="PPAF-2-like Clip" evidence="3">
    <location>
        <begin position="50"/>
        <end position="91"/>
    </location>
</feature>
<dbReference type="AlphaFoldDB" id="A0A8K0KRD1"/>
<protein>
    <submittedName>
        <fullName evidence="4">Uncharacterized protein</fullName>
    </submittedName>
</protein>
<dbReference type="InterPro" id="IPR041515">
    <property type="entry name" value="PPAF-2-like_Clip"/>
</dbReference>
<keyword evidence="5" id="KW-1185">Reference proteome</keyword>
<evidence type="ECO:0000313" key="5">
    <source>
        <dbReference type="Proteomes" id="UP000792457"/>
    </source>
</evidence>
<feature type="domain" description="Peptidase S1" evidence="2">
    <location>
        <begin position="128"/>
        <end position="179"/>
    </location>
</feature>
<sequence length="246" mass="27018">MASNSRYQLLLLLVQAMTIFVMGQSPRGDDLDSLIDYVFTSPPPGKDIEMGCECVPYYLCENNTIITDGAGAIDIRFKDEACPNFLEVCCQDPLLQPITPEPTELPQGCGRRNPEGVGFRITGGFDGESQFGEFPWMVAILNVEEEDTPEGPHSRFVYQCGGSLIHPNVVLTTAHCVAGAMWISGHGSSGCWPRSCQRSLWPGVTSEGLSWPLEEVAAERRENLHCLNGKFILFLKNTAANKEVTT</sequence>
<dbReference type="PANTHER" id="PTHR24258:SF129">
    <property type="entry name" value="LP15124P-RELATED"/>
    <property type="match status" value="1"/>
</dbReference>
<gene>
    <name evidence="4" type="ORF">J437_LFUL018347</name>
</gene>
<evidence type="ECO:0000313" key="4">
    <source>
        <dbReference type="EMBL" id="KAG8238365.1"/>
    </source>
</evidence>
<dbReference type="Pfam" id="PF00089">
    <property type="entry name" value="Trypsin"/>
    <property type="match status" value="1"/>
</dbReference>
<reference evidence="4" key="1">
    <citation type="submission" date="2013-04" db="EMBL/GenBank/DDBJ databases">
        <authorList>
            <person name="Qu J."/>
            <person name="Murali S.C."/>
            <person name="Bandaranaike D."/>
            <person name="Bellair M."/>
            <person name="Blankenburg K."/>
            <person name="Chao H."/>
            <person name="Dinh H."/>
            <person name="Doddapaneni H."/>
            <person name="Downs B."/>
            <person name="Dugan-Rocha S."/>
            <person name="Elkadiri S."/>
            <person name="Gnanaolivu R.D."/>
            <person name="Hernandez B."/>
            <person name="Javaid M."/>
            <person name="Jayaseelan J.C."/>
            <person name="Lee S."/>
            <person name="Li M."/>
            <person name="Ming W."/>
            <person name="Munidasa M."/>
            <person name="Muniz J."/>
            <person name="Nguyen L."/>
            <person name="Ongeri F."/>
            <person name="Osuji N."/>
            <person name="Pu L.-L."/>
            <person name="Puazo M."/>
            <person name="Qu C."/>
            <person name="Quiroz J."/>
            <person name="Raj R."/>
            <person name="Weissenberger G."/>
            <person name="Xin Y."/>
            <person name="Zou X."/>
            <person name="Han Y."/>
            <person name="Richards S."/>
            <person name="Worley K."/>
            <person name="Muzny D."/>
            <person name="Gibbs R."/>
        </authorList>
    </citation>
    <scope>NUCLEOTIDE SEQUENCE</scope>
    <source>
        <strain evidence="4">Sampled in the wild</strain>
    </source>
</reference>
<dbReference type="OrthoDB" id="6261922at2759"/>
<evidence type="ECO:0000256" key="1">
    <source>
        <dbReference type="SAM" id="SignalP"/>
    </source>
</evidence>
<dbReference type="PANTHER" id="PTHR24258">
    <property type="entry name" value="SERINE PROTEASE-RELATED"/>
    <property type="match status" value="1"/>
</dbReference>
<dbReference type="EMBL" id="KZ309344">
    <property type="protein sequence ID" value="KAG8238365.1"/>
    <property type="molecule type" value="Genomic_DNA"/>
</dbReference>
<proteinExistence type="predicted"/>